<reference evidence="2 3" key="1">
    <citation type="submission" date="2020-05" db="EMBL/GenBank/DDBJ databases">
        <title>MicrobeNet Type strains.</title>
        <authorList>
            <person name="Nicholson A.C."/>
        </authorList>
    </citation>
    <scope>NUCLEOTIDE SEQUENCE [LARGE SCALE GENOMIC DNA]</scope>
    <source>
        <strain evidence="2 3">CCUG 46604</strain>
    </source>
</reference>
<dbReference type="Gene3D" id="3.30.420.10">
    <property type="entry name" value="Ribonuclease H-like superfamily/Ribonuclease H"/>
    <property type="match status" value="1"/>
</dbReference>
<feature type="domain" description="Integrase catalytic" evidence="1">
    <location>
        <begin position="1"/>
        <end position="165"/>
    </location>
</feature>
<dbReference type="GO" id="GO:0015074">
    <property type="term" value="P:DNA integration"/>
    <property type="evidence" value="ECO:0007669"/>
    <property type="project" value="InterPro"/>
</dbReference>
<evidence type="ECO:0000259" key="1">
    <source>
        <dbReference type="PROSITE" id="PS50994"/>
    </source>
</evidence>
<dbReference type="Proteomes" id="UP000549517">
    <property type="component" value="Unassembled WGS sequence"/>
</dbReference>
<evidence type="ECO:0000313" key="3">
    <source>
        <dbReference type="Proteomes" id="UP000549517"/>
    </source>
</evidence>
<organism evidence="2 3">
    <name type="scientific">Brevibacterium luteolum</name>
    <dbReference type="NCBI Taxonomy" id="199591"/>
    <lineage>
        <taxon>Bacteria</taxon>
        <taxon>Bacillati</taxon>
        <taxon>Actinomycetota</taxon>
        <taxon>Actinomycetes</taxon>
        <taxon>Micrococcales</taxon>
        <taxon>Brevibacteriaceae</taxon>
        <taxon>Brevibacterium</taxon>
    </lineage>
</organism>
<name>A0A849ASJ3_9MICO</name>
<comment type="caution">
    <text evidence="2">The sequence shown here is derived from an EMBL/GenBank/DDBJ whole genome shotgun (WGS) entry which is preliminary data.</text>
</comment>
<dbReference type="PROSITE" id="PS50994">
    <property type="entry name" value="INTEGRASE"/>
    <property type="match status" value="1"/>
</dbReference>
<dbReference type="EMBL" id="JABEMC010000007">
    <property type="protein sequence ID" value="NNG79817.1"/>
    <property type="molecule type" value="Genomic_DNA"/>
</dbReference>
<gene>
    <name evidence="2" type="ORF">HLA91_10625</name>
</gene>
<evidence type="ECO:0000313" key="2">
    <source>
        <dbReference type="EMBL" id="NNG79817.1"/>
    </source>
</evidence>
<dbReference type="AlphaFoldDB" id="A0A849ASJ3"/>
<protein>
    <submittedName>
        <fullName evidence="2">Transposase family protein</fullName>
    </submittedName>
</protein>
<dbReference type="GO" id="GO:0003676">
    <property type="term" value="F:nucleic acid binding"/>
    <property type="evidence" value="ECO:0007669"/>
    <property type="project" value="InterPro"/>
</dbReference>
<dbReference type="PANTHER" id="PTHR47515">
    <property type="entry name" value="LOW CALCIUM RESPONSE LOCUS PROTEIN T"/>
    <property type="match status" value="1"/>
</dbReference>
<accession>A0A849ASJ3</accession>
<dbReference type="Pfam" id="PF13683">
    <property type="entry name" value="rve_3"/>
    <property type="match status" value="1"/>
</dbReference>
<sequence length="250" mass="28270">MWQTDITHTLLSDGSRADILDFLDDHSRYLLRIRAFLPCTGADVVAVMDELISTFGPPAATLSDNGLVFTSRMTGRPGAKNGFETLLAAHHIKQKNGKPGHPQTQGKIERFHQTLKNRLQARYSPPASLDQLQQQLDATRHWYNNERPHRAIGMRTPRQAYEALPKASPATTSQIEYRTRVDAVDKDGKVTVRYAGRLRHLGIGRAHRGRLILMLIHDRDVITSDRTTGEIIAYHHIDPAKNYQPKRDTL</sequence>
<dbReference type="SUPFAM" id="SSF53098">
    <property type="entry name" value="Ribonuclease H-like"/>
    <property type="match status" value="1"/>
</dbReference>
<dbReference type="PANTHER" id="PTHR47515:SF2">
    <property type="entry name" value="INTEGRASE CORE DOMAIN PROTEIN"/>
    <property type="match status" value="1"/>
</dbReference>
<dbReference type="InterPro" id="IPR036397">
    <property type="entry name" value="RNaseH_sf"/>
</dbReference>
<proteinExistence type="predicted"/>
<dbReference type="InterPro" id="IPR012337">
    <property type="entry name" value="RNaseH-like_sf"/>
</dbReference>
<dbReference type="RefSeq" id="WP_170274644.1">
    <property type="nucleotide sequence ID" value="NZ_BAAAKH010000005.1"/>
</dbReference>
<dbReference type="InterPro" id="IPR001584">
    <property type="entry name" value="Integrase_cat-core"/>
</dbReference>